<gene>
    <name evidence="9" type="primary">hisZ</name>
    <name evidence="11" type="ORF">P4T90_00680</name>
</gene>
<evidence type="ECO:0000313" key="12">
    <source>
        <dbReference type="Proteomes" id="UP001341444"/>
    </source>
</evidence>
<comment type="similarity">
    <text evidence="3 9">Belongs to the class-II aminoacyl-tRNA synthetase family. HisZ subfamily.</text>
</comment>
<evidence type="ECO:0000256" key="3">
    <source>
        <dbReference type="ARBA" id="ARBA00005539"/>
    </source>
</evidence>
<evidence type="ECO:0000256" key="6">
    <source>
        <dbReference type="ARBA" id="ARBA00022605"/>
    </source>
</evidence>
<evidence type="ECO:0000256" key="7">
    <source>
        <dbReference type="ARBA" id="ARBA00023102"/>
    </source>
</evidence>
<comment type="caution">
    <text evidence="11">The sequence shown here is derived from an EMBL/GenBank/DDBJ whole genome shotgun (WGS) entry which is preliminary data.</text>
</comment>
<comment type="subunit">
    <text evidence="9">Heteromultimer composed of HisG and HisZ subunits.</text>
</comment>
<dbReference type="GO" id="GO:0016757">
    <property type="term" value="F:glycosyltransferase activity"/>
    <property type="evidence" value="ECO:0007669"/>
    <property type="project" value="UniProtKB-KW"/>
</dbReference>
<keyword evidence="12" id="KW-1185">Reference proteome</keyword>
<dbReference type="InterPro" id="IPR004516">
    <property type="entry name" value="HisRS/HisZ"/>
</dbReference>
<accession>A0ABU6MAF5</accession>
<dbReference type="InterPro" id="IPR004517">
    <property type="entry name" value="HisZ"/>
</dbReference>
<keyword evidence="5 9" id="KW-0963">Cytoplasm</keyword>
<dbReference type="InterPro" id="IPR045864">
    <property type="entry name" value="aa-tRNA-synth_II/BPL/LPL"/>
</dbReference>
<reference evidence="11 12" key="1">
    <citation type="submission" date="2023-03" db="EMBL/GenBank/DDBJ databases">
        <title>Bacillus Genome Sequencing.</title>
        <authorList>
            <person name="Dunlap C."/>
        </authorList>
    </citation>
    <scope>NUCLEOTIDE SEQUENCE [LARGE SCALE GENOMIC DNA]</scope>
    <source>
        <strain evidence="11 12">B-23453</strain>
    </source>
</reference>
<feature type="domain" description="Class II Histidinyl-tRNA synthetase (HisRS)-like catalytic core" evidence="10">
    <location>
        <begin position="19"/>
        <end position="305"/>
    </location>
</feature>
<dbReference type="PANTHER" id="PTHR43707:SF6">
    <property type="entry name" value="ATP PHOSPHORIBOSYLTRANSFERASE REGULATORY SUBUNIT"/>
    <property type="match status" value="1"/>
</dbReference>
<evidence type="ECO:0000256" key="8">
    <source>
        <dbReference type="ARBA" id="ARBA00025246"/>
    </source>
</evidence>
<dbReference type="EMBL" id="JARMAB010000002">
    <property type="protein sequence ID" value="MED1201601.1"/>
    <property type="molecule type" value="Genomic_DNA"/>
</dbReference>
<evidence type="ECO:0000256" key="9">
    <source>
        <dbReference type="HAMAP-Rule" id="MF_00125"/>
    </source>
</evidence>
<protein>
    <recommendedName>
        <fullName evidence="4 9">ATP phosphoribosyltransferase regulatory subunit</fullName>
    </recommendedName>
</protein>
<organism evidence="11 12">
    <name type="scientific">Heyndrickxia acidicola</name>
    <dbReference type="NCBI Taxonomy" id="209389"/>
    <lineage>
        <taxon>Bacteria</taxon>
        <taxon>Bacillati</taxon>
        <taxon>Bacillota</taxon>
        <taxon>Bacilli</taxon>
        <taxon>Bacillales</taxon>
        <taxon>Bacillaceae</taxon>
        <taxon>Heyndrickxia</taxon>
    </lineage>
</organism>
<comment type="miscellaneous">
    <text evidence="9">This function is generally fulfilled by the C-terminal part of HisG, which is missing in some bacteria such as this one.</text>
</comment>
<dbReference type="RefSeq" id="WP_066263325.1">
    <property type="nucleotide sequence ID" value="NZ_JARMAB010000002.1"/>
</dbReference>
<keyword evidence="7 9" id="KW-0368">Histidine biosynthesis</keyword>
<dbReference type="Pfam" id="PF13393">
    <property type="entry name" value="tRNA-synt_His"/>
    <property type="match status" value="1"/>
</dbReference>
<evidence type="ECO:0000313" key="11">
    <source>
        <dbReference type="EMBL" id="MED1201601.1"/>
    </source>
</evidence>
<evidence type="ECO:0000259" key="10">
    <source>
        <dbReference type="Pfam" id="PF13393"/>
    </source>
</evidence>
<dbReference type="CDD" id="cd00773">
    <property type="entry name" value="HisRS-like_core"/>
    <property type="match status" value="1"/>
</dbReference>
<dbReference type="SUPFAM" id="SSF55681">
    <property type="entry name" value="Class II aaRS and biotin synthetases"/>
    <property type="match status" value="1"/>
</dbReference>
<keyword evidence="11" id="KW-0328">Glycosyltransferase</keyword>
<dbReference type="InterPro" id="IPR041715">
    <property type="entry name" value="HisRS-like_core"/>
</dbReference>
<evidence type="ECO:0000256" key="2">
    <source>
        <dbReference type="ARBA" id="ARBA00004667"/>
    </source>
</evidence>
<comment type="function">
    <text evidence="8 9">Required for the first step of histidine biosynthesis. May allow the feedback regulation of ATP phosphoribosyltransferase activity by histidine.</text>
</comment>
<keyword evidence="6 9" id="KW-0028">Amino-acid biosynthesis</keyword>
<dbReference type="Gene3D" id="3.30.930.10">
    <property type="entry name" value="Bira Bifunctional Protein, Domain 2"/>
    <property type="match status" value="1"/>
</dbReference>
<evidence type="ECO:0000256" key="1">
    <source>
        <dbReference type="ARBA" id="ARBA00004496"/>
    </source>
</evidence>
<sequence>MFLPSGSQDDIGRVVSSRNTVYEIFRNVATMRGYKEISTPVVEYANTFTNPYVGMKLQEMLKWFNGDGEIEVLRPDWTTAISRALRNHKGDQQKWAYQGSVFRREKPGIESRQVGIELIRTSSLLGESECLLMANHFLSRLKAKDFIIELGHTEIFEELSRSLVLSEEKAESLRLAMHDKRRDEVYRIVMENNSKEAAEELSELVHAYGPFEMINQYEKRWKDRPLLLNVIQHLKKLAHILKESGINDLLIDLGRVKNLPYYSGTMFRGYFKESGAICFSGGRYDHLYDQFQKNVSAVGLAFDVDILAEQLEFKDSPKKLLVIASDDSLAYAEKLRKQYGDYIVDVRYEQNSEAVYDKVIIIQKTSEDYEVIEQ</sequence>
<comment type="subcellular location">
    <subcellularLocation>
        <location evidence="1 9">Cytoplasm</location>
    </subcellularLocation>
</comment>
<comment type="pathway">
    <text evidence="2 9">Amino-acid biosynthesis; L-histidine biosynthesis; L-histidine from 5-phospho-alpha-D-ribose 1-diphosphate: step 1/9.</text>
</comment>
<evidence type="ECO:0000256" key="5">
    <source>
        <dbReference type="ARBA" id="ARBA00022490"/>
    </source>
</evidence>
<dbReference type="PIRSF" id="PIRSF001549">
    <property type="entry name" value="His-tRNA_synth"/>
    <property type="match status" value="1"/>
</dbReference>
<name>A0ABU6MAF5_9BACI</name>
<keyword evidence="11" id="KW-0808">Transferase</keyword>
<dbReference type="Proteomes" id="UP001341444">
    <property type="component" value="Unassembled WGS sequence"/>
</dbReference>
<dbReference type="HAMAP" id="MF_00125">
    <property type="entry name" value="HisZ"/>
    <property type="match status" value="1"/>
</dbReference>
<dbReference type="PANTHER" id="PTHR43707">
    <property type="entry name" value="HISTIDYL-TRNA SYNTHETASE"/>
    <property type="match status" value="1"/>
</dbReference>
<proteinExistence type="inferred from homology"/>
<evidence type="ECO:0000256" key="4">
    <source>
        <dbReference type="ARBA" id="ARBA00020397"/>
    </source>
</evidence>